<evidence type="ECO:0008006" key="5">
    <source>
        <dbReference type="Google" id="ProtNLM"/>
    </source>
</evidence>
<keyword evidence="4" id="KW-1185">Reference proteome</keyword>
<comment type="caution">
    <text evidence="3">The sequence shown here is derived from an EMBL/GenBank/DDBJ whole genome shotgun (WGS) entry which is preliminary data.</text>
</comment>
<evidence type="ECO:0000256" key="2">
    <source>
        <dbReference type="SAM" id="SignalP"/>
    </source>
</evidence>
<name>A0ABR4IVJ5_9EURO</name>
<feature type="chain" id="PRO_5045910170" description="Secreted protein" evidence="2">
    <location>
        <begin position="21"/>
        <end position="72"/>
    </location>
</feature>
<dbReference type="Proteomes" id="UP001610335">
    <property type="component" value="Unassembled WGS sequence"/>
</dbReference>
<dbReference type="EMBL" id="JBFXLS010000008">
    <property type="protein sequence ID" value="KAL2831787.1"/>
    <property type="molecule type" value="Genomic_DNA"/>
</dbReference>
<feature type="signal peptide" evidence="2">
    <location>
        <begin position="1"/>
        <end position="20"/>
    </location>
</feature>
<organism evidence="3 4">
    <name type="scientific">Aspergillus cavernicola</name>
    <dbReference type="NCBI Taxonomy" id="176166"/>
    <lineage>
        <taxon>Eukaryota</taxon>
        <taxon>Fungi</taxon>
        <taxon>Dikarya</taxon>
        <taxon>Ascomycota</taxon>
        <taxon>Pezizomycotina</taxon>
        <taxon>Eurotiomycetes</taxon>
        <taxon>Eurotiomycetidae</taxon>
        <taxon>Eurotiales</taxon>
        <taxon>Aspergillaceae</taxon>
        <taxon>Aspergillus</taxon>
        <taxon>Aspergillus subgen. Nidulantes</taxon>
    </lineage>
</organism>
<feature type="region of interest" description="Disordered" evidence="1">
    <location>
        <begin position="47"/>
        <end position="72"/>
    </location>
</feature>
<sequence length="72" mass="8432">MHFSELTAIHNLVLCTLVYPCPTHPYYSYYRHQTKSTYIMADPQHITEPSRTRVPHHRDDRPGNKPVGSVRI</sequence>
<evidence type="ECO:0000256" key="1">
    <source>
        <dbReference type="SAM" id="MobiDB-lite"/>
    </source>
</evidence>
<evidence type="ECO:0000313" key="4">
    <source>
        <dbReference type="Proteomes" id="UP001610335"/>
    </source>
</evidence>
<protein>
    <recommendedName>
        <fullName evidence="5">Secreted protein</fullName>
    </recommendedName>
</protein>
<gene>
    <name evidence="3" type="ORF">BDW59DRAFT_140023</name>
</gene>
<keyword evidence="2" id="KW-0732">Signal</keyword>
<evidence type="ECO:0000313" key="3">
    <source>
        <dbReference type="EMBL" id="KAL2831787.1"/>
    </source>
</evidence>
<reference evidence="3 4" key="1">
    <citation type="submission" date="2024-07" db="EMBL/GenBank/DDBJ databases">
        <title>Section-level genome sequencing and comparative genomics of Aspergillus sections Usti and Cavernicolus.</title>
        <authorList>
            <consortium name="Lawrence Berkeley National Laboratory"/>
            <person name="Nybo J.L."/>
            <person name="Vesth T.C."/>
            <person name="Theobald S."/>
            <person name="Frisvad J.C."/>
            <person name="Larsen T.O."/>
            <person name="Kjaerboelling I."/>
            <person name="Rothschild-Mancinelli K."/>
            <person name="Lyhne E.K."/>
            <person name="Kogle M.E."/>
            <person name="Barry K."/>
            <person name="Clum A."/>
            <person name="Na H."/>
            <person name="Ledsgaard L."/>
            <person name="Lin J."/>
            <person name="Lipzen A."/>
            <person name="Kuo A."/>
            <person name="Riley R."/>
            <person name="Mondo S."/>
            <person name="LaButti K."/>
            <person name="Haridas S."/>
            <person name="Pangalinan J."/>
            <person name="Salamov A.A."/>
            <person name="Simmons B.A."/>
            <person name="Magnuson J.K."/>
            <person name="Chen J."/>
            <person name="Drula E."/>
            <person name="Henrissat B."/>
            <person name="Wiebenga A."/>
            <person name="Lubbers R.J."/>
            <person name="Gomes A.C."/>
            <person name="Makela M.R."/>
            <person name="Stajich J."/>
            <person name="Grigoriev I.V."/>
            <person name="Mortensen U.H."/>
            <person name="De vries R.P."/>
            <person name="Baker S.E."/>
            <person name="Andersen M.R."/>
        </authorList>
    </citation>
    <scope>NUCLEOTIDE SEQUENCE [LARGE SCALE GENOMIC DNA]</scope>
    <source>
        <strain evidence="3 4">CBS 600.67</strain>
    </source>
</reference>
<proteinExistence type="predicted"/>
<accession>A0ABR4IVJ5</accession>